<dbReference type="PROSITE" id="PS00061">
    <property type="entry name" value="ADH_SHORT"/>
    <property type="match status" value="1"/>
</dbReference>
<name>A0A077LSW8_9MICO</name>
<organism evidence="4 5">
    <name type="scientific">Nostocoides japonicum T1-X7</name>
    <dbReference type="NCBI Taxonomy" id="1194083"/>
    <lineage>
        <taxon>Bacteria</taxon>
        <taxon>Bacillati</taxon>
        <taxon>Actinomycetota</taxon>
        <taxon>Actinomycetes</taxon>
        <taxon>Micrococcales</taxon>
        <taxon>Intrasporangiaceae</taxon>
        <taxon>Nostocoides</taxon>
    </lineage>
</organism>
<evidence type="ECO:0000256" key="2">
    <source>
        <dbReference type="SAM" id="MobiDB-lite"/>
    </source>
</evidence>
<dbReference type="STRING" id="1194083.BN12_100010"/>
<dbReference type="PANTHER" id="PTHR42760">
    <property type="entry name" value="SHORT-CHAIN DEHYDROGENASES/REDUCTASES FAMILY MEMBER"/>
    <property type="match status" value="1"/>
</dbReference>
<reference evidence="4 5" key="1">
    <citation type="journal article" date="2013" name="ISME J.">
        <title>A metabolic model for members of the genus Tetrasphaera involved in enhanced biological phosphorus removal.</title>
        <authorList>
            <person name="Kristiansen R."/>
            <person name="Nguyen H.T.T."/>
            <person name="Saunders A.M."/>
            <person name="Nielsen J.L."/>
            <person name="Wimmer R."/>
            <person name="Le V.Q."/>
            <person name="McIlroy S.J."/>
            <person name="Petrovski S."/>
            <person name="Seviour R.J."/>
            <person name="Calteau A."/>
            <person name="Nielsen K.L."/>
            <person name="Nielsen P.H."/>
        </authorList>
    </citation>
    <scope>NUCLEOTIDE SEQUENCE [LARGE SCALE GENOMIC DNA]</scope>
    <source>
        <strain evidence="4 5">T1-X7</strain>
    </source>
</reference>
<evidence type="ECO:0000313" key="5">
    <source>
        <dbReference type="Proteomes" id="UP000035721"/>
    </source>
</evidence>
<evidence type="ECO:0000256" key="1">
    <source>
        <dbReference type="ARBA" id="ARBA00006484"/>
    </source>
</evidence>
<proteinExistence type="inferred from homology"/>
<dbReference type="AlphaFoldDB" id="A0A077LSW8"/>
<keyword evidence="4" id="KW-0560">Oxidoreductase</keyword>
<keyword evidence="5" id="KW-1185">Reference proteome</keyword>
<dbReference type="OrthoDB" id="9804774at2"/>
<feature type="domain" description="Ketoreductase" evidence="3">
    <location>
        <begin position="246"/>
        <end position="429"/>
    </location>
</feature>
<gene>
    <name evidence="4" type="ORF">BN12_100010</name>
</gene>
<dbReference type="InterPro" id="IPR057326">
    <property type="entry name" value="KR_dom"/>
</dbReference>
<dbReference type="PRINTS" id="PR00080">
    <property type="entry name" value="SDRFAMILY"/>
</dbReference>
<dbReference type="Pfam" id="PF13561">
    <property type="entry name" value="adh_short_C2"/>
    <property type="match status" value="1"/>
</dbReference>
<dbReference type="SUPFAM" id="SSF51735">
    <property type="entry name" value="NAD(P)-binding Rossmann-fold domains"/>
    <property type="match status" value="1"/>
</dbReference>
<dbReference type="PANTHER" id="PTHR42760:SF78">
    <property type="entry name" value="3-OXOACYL-[ACYL-CARRIER-PROTEIN] REDUCTASE [NADH]"/>
    <property type="match status" value="1"/>
</dbReference>
<dbReference type="Gene3D" id="3.40.50.720">
    <property type="entry name" value="NAD(P)-binding Rossmann-like Domain"/>
    <property type="match status" value="2"/>
</dbReference>
<dbReference type="RefSeq" id="WP_048549873.1">
    <property type="nucleotide sequence ID" value="NZ_HF570958.1"/>
</dbReference>
<evidence type="ECO:0000259" key="3">
    <source>
        <dbReference type="SMART" id="SM00822"/>
    </source>
</evidence>
<dbReference type="InterPro" id="IPR002347">
    <property type="entry name" value="SDR_fam"/>
</dbReference>
<comment type="caution">
    <text evidence="4">The sequence shown here is derived from an EMBL/GenBank/DDBJ whole genome shotgun (WGS) entry which is preliminary data.</text>
</comment>
<protein>
    <submittedName>
        <fullName evidence="4">Putative 3-oxoacyl-(Acyl-carrier-protein) reductase (FabG) (Putative Acetoacetyl-CoA reductase (PhaB) 1.1.1.36)</fullName>
        <ecNumber evidence="4">1.1.1.100</ecNumber>
    </submittedName>
</protein>
<dbReference type="Proteomes" id="UP000035721">
    <property type="component" value="Unassembled WGS sequence"/>
</dbReference>
<comment type="similarity">
    <text evidence="1">Belongs to the short-chain dehydrogenases/reductases (SDR) family.</text>
</comment>
<dbReference type="FunFam" id="3.40.50.720:FF:000338">
    <property type="entry name" value="3-oxoacyl-ACP reductase FabG"/>
    <property type="match status" value="1"/>
</dbReference>
<accession>A0A077LSW8</accession>
<dbReference type="InterPro" id="IPR020904">
    <property type="entry name" value="Sc_DH/Rdtase_CS"/>
</dbReference>
<dbReference type="NCBIfam" id="NF006110">
    <property type="entry name" value="PRK08261.1"/>
    <property type="match status" value="1"/>
</dbReference>
<sequence>MASDVYGQLVHTSLGRQVVTGLGLPNPATLRRYEPGDPLLPGAAVVGGLGTAPLADRVGGLLRRLGIEVLDKAPDEGRIAAVVADLTEVEEPADLETLRALVGPALRRLGPSGRVVVLGRPPETASSWAQAAARRALEGVTRSVGKELRDGATATLVLVAGGLVAGGLVTGGISAERTIGGDPTVGDLVTDDGDDDGGADGDGDPVEAILRFLLSGRSAFVDGQVVRVGARSVSRPADWSAPLAGRVAVVTGAARGIGAAVTRVLARDGATVVAVDVPGAGDALARMANEVRGSALQVDVTSPDAGARIVEHARTRHGGLDVVVHNAGITRDKLLANMDPDRWGSVVDVNLGAILRMNEAILDEGGLRPGGHVVLVASIAGIAGNRGQTNYAASKAGVIGLVGAMAADEGLRARGITVNAVAPGFIETEMTARMPLATREAGRRLSSLAQGGLPRDVAETVAWLSQDANAAVTGAVVRVCGQSLLGA</sequence>
<feature type="region of interest" description="Disordered" evidence="2">
    <location>
        <begin position="180"/>
        <end position="201"/>
    </location>
</feature>
<dbReference type="PRINTS" id="PR00081">
    <property type="entry name" value="GDHRDH"/>
</dbReference>
<dbReference type="GO" id="GO:0004316">
    <property type="term" value="F:3-oxoacyl-[acyl-carrier-protein] reductase (NADPH) activity"/>
    <property type="evidence" value="ECO:0007669"/>
    <property type="project" value="UniProtKB-EC"/>
</dbReference>
<dbReference type="InterPro" id="IPR036291">
    <property type="entry name" value="NAD(P)-bd_dom_sf"/>
</dbReference>
<dbReference type="EC" id="1.1.1.100" evidence="4"/>
<dbReference type="SMART" id="SM00822">
    <property type="entry name" value="PKS_KR"/>
    <property type="match status" value="1"/>
</dbReference>
<dbReference type="EMBL" id="CAJB01000002">
    <property type="protein sequence ID" value="CCH75981.1"/>
    <property type="molecule type" value="Genomic_DNA"/>
</dbReference>
<feature type="compositionally biased region" description="Acidic residues" evidence="2">
    <location>
        <begin position="189"/>
        <end position="201"/>
    </location>
</feature>
<evidence type="ECO:0000313" key="4">
    <source>
        <dbReference type="EMBL" id="CCH75981.1"/>
    </source>
</evidence>